<accession>A0A947DG54</accession>
<evidence type="ECO:0000256" key="10">
    <source>
        <dbReference type="HAMAP-Rule" id="MF_01151"/>
    </source>
</evidence>
<dbReference type="PANTHER" id="PTHR21237">
    <property type="entry name" value="GRPE PROTEIN"/>
    <property type="match status" value="1"/>
</dbReference>
<keyword evidence="13" id="KW-0175">Coiled coil</keyword>
<feature type="coiled-coil region" evidence="13">
    <location>
        <begin position="77"/>
        <end position="104"/>
    </location>
</feature>
<keyword evidence="16" id="KW-1185">Reference proteome</keyword>
<dbReference type="EMBL" id="JADOES010000021">
    <property type="protein sequence ID" value="MBT9316140.1"/>
    <property type="molecule type" value="Genomic_DNA"/>
</dbReference>
<dbReference type="Proteomes" id="UP000717364">
    <property type="component" value="Unassembled WGS sequence"/>
</dbReference>
<evidence type="ECO:0000256" key="5">
    <source>
        <dbReference type="ARBA" id="ARBA00023016"/>
    </source>
</evidence>
<evidence type="ECO:0000256" key="6">
    <source>
        <dbReference type="ARBA" id="ARBA00023186"/>
    </source>
</evidence>
<dbReference type="InterPro" id="IPR013805">
    <property type="entry name" value="GrpE_CC"/>
</dbReference>
<dbReference type="CDD" id="cd00446">
    <property type="entry name" value="GrpE"/>
    <property type="match status" value="1"/>
</dbReference>
<protein>
    <recommendedName>
        <fullName evidence="8 10">Protein GrpE</fullName>
    </recommendedName>
    <alternativeName>
        <fullName evidence="9 10">HSP-70 cofactor</fullName>
    </alternativeName>
</protein>
<dbReference type="GO" id="GO:0051082">
    <property type="term" value="F:unfolded protein binding"/>
    <property type="evidence" value="ECO:0007669"/>
    <property type="project" value="TreeGrafter"/>
</dbReference>
<dbReference type="SUPFAM" id="SSF51064">
    <property type="entry name" value="Head domain of nucleotide exchange factor GrpE"/>
    <property type="match status" value="1"/>
</dbReference>
<evidence type="ECO:0000256" key="2">
    <source>
        <dbReference type="ARBA" id="ARBA00009054"/>
    </source>
</evidence>
<dbReference type="Gene3D" id="2.30.22.10">
    <property type="entry name" value="Head domain of nucleotide exchange factor GrpE"/>
    <property type="match status" value="1"/>
</dbReference>
<gene>
    <name evidence="10 15" type="primary">grpE</name>
    <name evidence="15" type="ORF">IXB50_11985</name>
</gene>
<comment type="similarity">
    <text evidence="2 10 12">Belongs to the GrpE family.</text>
</comment>
<comment type="subcellular location">
    <subcellularLocation>
        <location evidence="1 10">Cytoplasm</location>
    </subcellularLocation>
</comment>
<evidence type="ECO:0000256" key="8">
    <source>
        <dbReference type="ARBA" id="ARBA00072274"/>
    </source>
</evidence>
<reference evidence="15" key="2">
    <citation type="journal article" date="2021" name="Mar. Drugs">
        <title>Genome Reduction and Secondary Metabolism of the Marine Sponge-Associated Cyanobacterium Leptothoe.</title>
        <authorList>
            <person name="Konstantinou D."/>
            <person name="Popin R.V."/>
            <person name="Fewer D.P."/>
            <person name="Sivonen K."/>
            <person name="Gkelis S."/>
        </authorList>
    </citation>
    <scope>NUCLEOTIDE SEQUENCE</scope>
    <source>
        <strain evidence="15">TAU-MAC 1115</strain>
    </source>
</reference>
<keyword evidence="4 10" id="KW-0963">Cytoplasm</keyword>
<evidence type="ECO:0000256" key="13">
    <source>
        <dbReference type="SAM" id="Coils"/>
    </source>
</evidence>
<dbReference type="GO" id="GO:0000774">
    <property type="term" value="F:adenyl-nucleotide exchange factor activity"/>
    <property type="evidence" value="ECO:0007669"/>
    <property type="project" value="InterPro"/>
</dbReference>
<dbReference type="Gene3D" id="3.90.20.20">
    <property type="match status" value="1"/>
</dbReference>
<reference evidence="15" key="1">
    <citation type="submission" date="2020-11" db="EMBL/GenBank/DDBJ databases">
        <authorList>
            <person name="Konstantinou D."/>
            <person name="Gkelis S."/>
            <person name="Popin R."/>
            <person name="Fewer D."/>
            <person name="Sivonen K."/>
        </authorList>
    </citation>
    <scope>NUCLEOTIDE SEQUENCE</scope>
    <source>
        <strain evidence="15">TAU-MAC 1115</strain>
    </source>
</reference>
<feature type="region of interest" description="Disordered" evidence="14">
    <location>
        <begin position="45"/>
        <end position="66"/>
    </location>
</feature>
<comment type="subunit">
    <text evidence="3 10">Homodimer.</text>
</comment>
<evidence type="ECO:0000256" key="14">
    <source>
        <dbReference type="SAM" id="MobiDB-lite"/>
    </source>
</evidence>
<dbReference type="RefSeq" id="WP_215609210.1">
    <property type="nucleotide sequence ID" value="NZ_JADOES010000021.1"/>
</dbReference>
<dbReference type="NCBIfam" id="NF010738">
    <property type="entry name" value="PRK14140.1"/>
    <property type="match status" value="1"/>
</dbReference>
<dbReference type="NCBIfam" id="NF010741">
    <property type="entry name" value="PRK14143.1"/>
    <property type="match status" value="1"/>
</dbReference>
<evidence type="ECO:0000256" key="11">
    <source>
        <dbReference type="RuleBase" id="RU000639"/>
    </source>
</evidence>
<dbReference type="PROSITE" id="PS01071">
    <property type="entry name" value="GRPE"/>
    <property type="match status" value="1"/>
</dbReference>
<dbReference type="InterPro" id="IPR009012">
    <property type="entry name" value="GrpE_head"/>
</dbReference>
<evidence type="ECO:0000256" key="3">
    <source>
        <dbReference type="ARBA" id="ARBA00011738"/>
    </source>
</evidence>
<dbReference type="HAMAP" id="MF_01151">
    <property type="entry name" value="GrpE"/>
    <property type="match status" value="1"/>
</dbReference>
<comment type="function">
    <text evidence="7 10 11">Participates actively in the response to hyperosmotic and heat shock by preventing the aggregation of stress-denatured proteins, in association with DnaK and GrpE. It is the nucleotide exchange factor for DnaK and may function as a thermosensor. Unfolded proteins bind initially to DnaJ; upon interaction with the DnaJ-bound protein, DnaK hydrolyzes its bound ATP, resulting in the formation of a stable complex. GrpE releases ADP from DnaK; ATP binding to DnaK triggers the release of the substrate protein, thus completing the reaction cycle. Several rounds of ATP-dependent interactions between DnaJ, DnaK and GrpE are required for fully efficient folding.</text>
</comment>
<dbReference type="GO" id="GO:0051087">
    <property type="term" value="F:protein-folding chaperone binding"/>
    <property type="evidence" value="ECO:0007669"/>
    <property type="project" value="InterPro"/>
</dbReference>
<feature type="region of interest" description="Disordered" evidence="14">
    <location>
        <begin position="1"/>
        <end position="26"/>
    </location>
</feature>
<proteinExistence type="inferred from homology"/>
<dbReference type="AlphaFoldDB" id="A0A947DG54"/>
<evidence type="ECO:0000256" key="4">
    <source>
        <dbReference type="ARBA" id="ARBA00022490"/>
    </source>
</evidence>
<dbReference type="GO" id="GO:0042803">
    <property type="term" value="F:protein homodimerization activity"/>
    <property type="evidence" value="ECO:0007669"/>
    <property type="project" value="InterPro"/>
</dbReference>
<dbReference type="SUPFAM" id="SSF58014">
    <property type="entry name" value="Coiled-coil domain of nucleotide exchange factor GrpE"/>
    <property type="match status" value="1"/>
</dbReference>
<evidence type="ECO:0000313" key="16">
    <source>
        <dbReference type="Proteomes" id="UP000717364"/>
    </source>
</evidence>
<dbReference type="PRINTS" id="PR00773">
    <property type="entry name" value="GRPEPROTEIN"/>
</dbReference>
<evidence type="ECO:0000256" key="7">
    <source>
        <dbReference type="ARBA" id="ARBA00053401"/>
    </source>
</evidence>
<comment type="caution">
    <text evidence="15">The sequence shown here is derived from an EMBL/GenBank/DDBJ whole genome shotgun (WGS) entry which is preliminary data.</text>
</comment>
<dbReference type="FunFam" id="2.30.22.10:FF:000001">
    <property type="entry name" value="Protein GrpE"/>
    <property type="match status" value="1"/>
</dbReference>
<keyword evidence="5 10" id="KW-0346">Stress response</keyword>
<name>A0A947DG54_9CYAN</name>
<dbReference type="InterPro" id="IPR000740">
    <property type="entry name" value="GrpE"/>
</dbReference>
<evidence type="ECO:0000256" key="12">
    <source>
        <dbReference type="RuleBase" id="RU004478"/>
    </source>
</evidence>
<dbReference type="GO" id="GO:0005737">
    <property type="term" value="C:cytoplasm"/>
    <property type="evidence" value="ECO:0007669"/>
    <property type="project" value="UniProtKB-SubCell"/>
</dbReference>
<evidence type="ECO:0000256" key="9">
    <source>
        <dbReference type="ARBA" id="ARBA00076414"/>
    </source>
</evidence>
<evidence type="ECO:0000313" key="15">
    <source>
        <dbReference type="EMBL" id="MBT9316140.1"/>
    </source>
</evidence>
<evidence type="ECO:0000256" key="1">
    <source>
        <dbReference type="ARBA" id="ARBA00004496"/>
    </source>
</evidence>
<organism evidence="15 16">
    <name type="scientific">Leptothoe spongobia TAU-MAC 1115</name>
    <dbReference type="NCBI Taxonomy" id="1967444"/>
    <lineage>
        <taxon>Bacteria</taxon>
        <taxon>Bacillati</taxon>
        <taxon>Cyanobacteriota</taxon>
        <taxon>Cyanophyceae</taxon>
        <taxon>Nodosilineales</taxon>
        <taxon>Cymatolegaceae</taxon>
        <taxon>Leptothoe</taxon>
        <taxon>Leptothoe spongobia</taxon>
    </lineage>
</organism>
<keyword evidence="6 10" id="KW-0143">Chaperone</keyword>
<dbReference type="Pfam" id="PF01025">
    <property type="entry name" value="GrpE"/>
    <property type="match status" value="1"/>
</dbReference>
<sequence length="234" mass="26344">MVEDVNPIENHSIEEDDKAADTVSEAEANIEELKLEDADIEIDFENEFSESNSGDVEDSNANDASATEITEDNVPAIAELQAQIAQLKSQLEDRNSQYLRLTADFENFRKRTSREKEELELQIKCSTISNLLEVVDNFERARAQIKPQNDGEMAVHKSYQSVYKQLVEGLKRVGVAPMRAEGKEFDPNLHEAVMREPTDAHADGTVIEELVRGYVLGERVLRHAMVKVATPLEE</sequence>
<dbReference type="GO" id="GO:0006457">
    <property type="term" value="P:protein folding"/>
    <property type="evidence" value="ECO:0007669"/>
    <property type="project" value="InterPro"/>
</dbReference>
<dbReference type="PANTHER" id="PTHR21237:SF23">
    <property type="entry name" value="GRPE PROTEIN HOMOLOG, MITOCHONDRIAL"/>
    <property type="match status" value="1"/>
</dbReference>